<sequence>MARLTIREPGDLPETVVPQPDGVLPGAASVTRHEEGAHASAVNGTSTFKGSEDI</sequence>
<dbReference type="AlphaFoldDB" id="A0A031JVN0"/>
<dbReference type="EMBL" id="JFYZ01000017">
    <property type="protein sequence ID" value="EZP80432.1"/>
    <property type="molecule type" value="Genomic_DNA"/>
</dbReference>
<gene>
    <name evidence="2" type="ORF">BV97_03519</name>
</gene>
<evidence type="ECO:0000313" key="2">
    <source>
        <dbReference type="EMBL" id="EZP80432.1"/>
    </source>
</evidence>
<comment type="caution">
    <text evidence="2">The sequence shown here is derived from an EMBL/GenBank/DDBJ whole genome shotgun (WGS) entry which is preliminary data.</text>
</comment>
<feature type="compositionally biased region" description="Basic and acidic residues" evidence="1">
    <location>
        <begin position="1"/>
        <end position="10"/>
    </location>
</feature>
<accession>A0A031JVN0</accession>
<reference evidence="2 3" key="1">
    <citation type="submission" date="2014-03" db="EMBL/GenBank/DDBJ databases">
        <title>Whole genome sequence of Novosphingobium resinovorum KF1.</title>
        <authorList>
            <person name="Gan H.M."/>
            <person name="Gan H.Y."/>
            <person name="Chew T.H."/>
            <person name="Savka M.A."/>
        </authorList>
    </citation>
    <scope>NUCLEOTIDE SEQUENCE [LARGE SCALE GENOMIC DNA]</scope>
    <source>
        <strain evidence="2 3">KF1</strain>
    </source>
</reference>
<feature type="compositionally biased region" description="Polar residues" evidence="1">
    <location>
        <begin position="42"/>
        <end position="54"/>
    </location>
</feature>
<proteinExistence type="predicted"/>
<feature type="region of interest" description="Disordered" evidence="1">
    <location>
        <begin position="1"/>
        <end position="54"/>
    </location>
</feature>
<protein>
    <submittedName>
        <fullName evidence="2">Uncharacterized protein</fullName>
    </submittedName>
</protein>
<name>A0A031JVN0_9SPHN</name>
<dbReference type="Proteomes" id="UP000024329">
    <property type="component" value="Unassembled WGS sequence"/>
</dbReference>
<organism evidence="2 3">
    <name type="scientific">Novosphingobium resinovorum</name>
    <dbReference type="NCBI Taxonomy" id="158500"/>
    <lineage>
        <taxon>Bacteria</taxon>
        <taxon>Pseudomonadati</taxon>
        <taxon>Pseudomonadota</taxon>
        <taxon>Alphaproteobacteria</taxon>
        <taxon>Sphingomonadales</taxon>
        <taxon>Sphingomonadaceae</taxon>
        <taxon>Novosphingobium</taxon>
    </lineage>
</organism>
<evidence type="ECO:0000313" key="3">
    <source>
        <dbReference type="Proteomes" id="UP000024329"/>
    </source>
</evidence>
<evidence type="ECO:0000256" key="1">
    <source>
        <dbReference type="SAM" id="MobiDB-lite"/>
    </source>
</evidence>